<dbReference type="SMART" id="SM00345">
    <property type="entry name" value="HTH_GNTR"/>
    <property type="match status" value="1"/>
</dbReference>
<keyword evidence="6" id="KW-1185">Reference proteome</keyword>
<dbReference type="InterPro" id="IPR000524">
    <property type="entry name" value="Tscrpt_reg_HTH_GntR"/>
</dbReference>
<evidence type="ECO:0000256" key="3">
    <source>
        <dbReference type="ARBA" id="ARBA00023163"/>
    </source>
</evidence>
<dbReference type="SUPFAM" id="SSF48008">
    <property type="entry name" value="GntR ligand-binding domain-like"/>
    <property type="match status" value="1"/>
</dbReference>
<feature type="domain" description="HTH gntR-type" evidence="4">
    <location>
        <begin position="2"/>
        <end position="70"/>
    </location>
</feature>
<reference evidence="5 6" key="1">
    <citation type="submission" date="2024-07" db="EMBL/GenBank/DDBJ databases">
        <authorList>
            <person name="Thanompreechachai J."/>
            <person name="Duangmal K."/>
        </authorList>
    </citation>
    <scope>NUCLEOTIDE SEQUENCE [LARGE SCALE GENOMIC DNA]</scope>
    <source>
        <strain evidence="5 6">KCTC 19886</strain>
    </source>
</reference>
<keyword evidence="2" id="KW-0238">DNA-binding</keyword>
<proteinExistence type="predicted"/>
<evidence type="ECO:0000313" key="6">
    <source>
        <dbReference type="Proteomes" id="UP001555826"/>
    </source>
</evidence>
<organism evidence="5 6">
    <name type="scientific">Kineococcus endophyticus</name>
    <dbReference type="NCBI Taxonomy" id="1181883"/>
    <lineage>
        <taxon>Bacteria</taxon>
        <taxon>Bacillati</taxon>
        <taxon>Actinomycetota</taxon>
        <taxon>Actinomycetes</taxon>
        <taxon>Kineosporiales</taxon>
        <taxon>Kineosporiaceae</taxon>
        <taxon>Kineococcus</taxon>
    </lineage>
</organism>
<dbReference type="Gene3D" id="1.20.120.530">
    <property type="entry name" value="GntR ligand-binding domain-like"/>
    <property type="match status" value="1"/>
</dbReference>
<evidence type="ECO:0000256" key="2">
    <source>
        <dbReference type="ARBA" id="ARBA00023125"/>
    </source>
</evidence>
<dbReference type="SMART" id="SM00895">
    <property type="entry name" value="FCD"/>
    <property type="match status" value="1"/>
</dbReference>
<evidence type="ECO:0000313" key="5">
    <source>
        <dbReference type="EMBL" id="MEW9265858.1"/>
    </source>
</evidence>
<dbReference type="SUPFAM" id="SSF46785">
    <property type="entry name" value="Winged helix' DNA-binding domain"/>
    <property type="match status" value="1"/>
</dbReference>
<dbReference type="InterPro" id="IPR011711">
    <property type="entry name" value="GntR_C"/>
</dbReference>
<dbReference type="InterPro" id="IPR036390">
    <property type="entry name" value="WH_DNA-bd_sf"/>
</dbReference>
<dbReference type="Gene3D" id="1.10.10.10">
    <property type="entry name" value="Winged helix-like DNA-binding domain superfamily/Winged helix DNA-binding domain"/>
    <property type="match status" value="1"/>
</dbReference>
<name>A0ABV3P893_9ACTN</name>
<evidence type="ECO:0000259" key="4">
    <source>
        <dbReference type="PROSITE" id="PS50949"/>
    </source>
</evidence>
<dbReference type="InterPro" id="IPR036388">
    <property type="entry name" value="WH-like_DNA-bd_sf"/>
</dbReference>
<evidence type="ECO:0000256" key="1">
    <source>
        <dbReference type="ARBA" id="ARBA00023015"/>
    </source>
</evidence>
<dbReference type="EMBL" id="JBFNQN010000009">
    <property type="protein sequence ID" value="MEW9265858.1"/>
    <property type="molecule type" value="Genomic_DNA"/>
</dbReference>
<keyword evidence="1" id="KW-0805">Transcription regulation</keyword>
<comment type="caution">
    <text evidence="5">The sequence shown here is derived from an EMBL/GenBank/DDBJ whole genome shotgun (WGS) entry which is preliminary data.</text>
</comment>
<dbReference type="Proteomes" id="UP001555826">
    <property type="component" value="Unassembled WGS sequence"/>
</dbReference>
<dbReference type="RefSeq" id="WP_367638989.1">
    <property type="nucleotide sequence ID" value="NZ_JBFNQN010000009.1"/>
</dbReference>
<dbReference type="PANTHER" id="PTHR43537:SF44">
    <property type="entry name" value="GNTR FAMILY REGULATORY PROTEIN"/>
    <property type="match status" value="1"/>
</dbReference>
<dbReference type="PANTHER" id="PTHR43537">
    <property type="entry name" value="TRANSCRIPTIONAL REGULATOR, GNTR FAMILY"/>
    <property type="match status" value="1"/>
</dbReference>
<dbReference type="PRINTS" id="PR00035">
    <property type="entry name" value="HTHGNTR"/>
</dbReference>
<sequence>MTTRTQALVDALRARIVDGDLAPGRPVPSESELVAEFGVSRTVVREAMSRLQAAGLVETLRGRGSFVLARPSTESFGVDVGGLRSVAERVELLEFRTAVETEAAALAALRRDDDQLAAVRRSADAFARAVADRPADAVAADFAFHLAVATASGNRYLRELLGTLGEPMIAMPSARLRAGAPRAEEVVAEHAAVVLAVQRGDAETARAAMRVHLVSSTARLAGR</sequence>
<dbReference type="Pfam" id="PF07729">
    <property type="entry name" value="FCD"/>
    <property type="match status" value="1"/>
</dbReference>
<dbReference type="CDD" id="cd07377">
    <property type="entry name" value="WHTH_GntR"/>
    <property type="match status" value="1"/>
</dbReference>
<dbReference type="Pfam" id="PF00392">
    <property type="entry name" value="GntR"/>
    <property type="match status" value="1"/>
</dbReference>
<accession>A0ABV3P893</accession>
<dbReference type="InterPro" id="IPR008920">
    <property type="entry name" value="TF_FadR/GntR_C"/>
</dbReference>
<keyword evidence="3" id="KW-0804">Transcription</keyword>
<dbReference type="PROSITE" id="PS50949">
    <property type="entry name" value="HTH_GNTR"/>
    <property type="match status" value="1"/>
</dbReference>
<gene>
    <name evidence="5" type="ORF">AB1207_13955</name>
</gene>
<protein>
    <submittedName>
        <fullName evidence="5">FCD domain-containing protein</fullName>
    </submittedName>
</protein>